<accession>A0AAE3GH90</accession>
<sequence length="271" mass="28622">MPYDLGDTVRLIGECRGPDGALVTAATAALTITLPDGTTTRPPVPAADPVGVYTVDYVPEQAGRHLVRWQWTGPAAAYTDAVDVRPADVPLILSLADARDHLRVSGTSQDENIRAWLEATTRCVEAIVGPVVRRTVVEDHDVSGWTLMVRQPPLLSLTSVTAILAGGTSPALSDLDASPAGVIRRRDGARLTGPLRVTYVAGRHIVPANITAAARIILAHLWRARYGADGLPNIGGADDYSLSEPIPGLGYAVPNRALELLQGDQMPPGVA</sequence>
<dbReference type="AlphaFoldDB" id="A0AAE3GH90"/>
<evidence type="ECO:0000313" key="1">
    <source>
        <dbReference type="EMBL" id="MCP2168130.1"/>
    </source>
</evidence>
<keyword evidence="2" id="KW-1185">Reference proteome</keyword>
<dbReference type="EMBL" id="JAMTCK010000012">
    <property type="protein sequence ID" value="MCP2168130.1"/>
    <property type="molecule type" value="Genomic_DNA"/>
</dbReference>
<protein>
    <submittedName>
        <fullName evidence="1">Uncharacterized protein</fullName>
    </submittedName>
</protein>
<dbReference type="Gene3D" id="1.10.3230.30">
    <property type="entry name" value="Phage gp6-like head-tail connector protein"/>
    <property type="match status" value="1"/>
</dbReference>
<proteinExistence type="predicted"/>
<name>A0AAE3GH90_9PSEU</name>
<dbReference type="Proteomes" id="UP001206128">
    <property type="component" value="Unassembled WGS sequence"/>
</dbReference>
<reference evidence="1" key="1">
    <citation type="submission" date="2022-06" db="EMBL/GenBank/DDBJ databases">
        <title>Genomic Encyclopedia of Archaeal and Bacterial Type Strains, Phase II (KMG-II): from individual species to whole genera.</title>
        <authorList>
            <person name="Goeker M."/>
        </authorList>
    </citation>
    <scope>NUCLEOTIDE SEQUENCE</scope>
    <source>
        <strain evidence="1">DSM 43935</strain>
    </source>
</reference>
<dbReference type="RefSeq" id="WP_253775666.1">
    <property type="nucleotide sequence ID" value="NZ_JAMTCK010000012.1"/>
</dbReference>
<evidence type="ECO:0000313" key="2">
    <source>
        <dbReference type="Proteomes" id="UP001206128"/>
    </source>
</evidence>
<organism evidence="1 2">
    <name type="scientific">Goodfellowiella coeruleoviolacea</name>
    <dbReference type="NCBI Taxonomy" id="334858"/>
    <lineage>
        <taxon>Bacteria</taxon>
        <taxon>Bacillati</taxon>
        <taxon>Actinomycetota</taxon>
        <taxon>Actinomycetes</taxon>
        <taxon>Pseudonocardiales</taxon>
        <taxon>Pseudonocardiaceae</taxon>
        <taxon>Goodfellowiella</taxon>
    </lineage>
</organism>
<gene>
    <name evidence="1" type="ORF">LX83_005004</name>
</gene>
<comment type="caution">
    <text evidence="1">The sequence shown here is derived from an EMBL/GenBank/DDBJ whole genome shotgun (WGS) entry which is preliminary data.</text>
</comment>